<keyword evidence="1" id="KW-0106">Calcium</keyword>
<evidence type="ECO:0000313" key="5">
    <source>
        <dbReference type="Proteomes" id="UP000660262"/>
    </source>
</evidence>
<dbReference type="PROSITE" id="PS00018">
    <property type="entry name" value="EF_HAND_1"/>
    <property type="match status" value="1"/>
</dbReference>
<keyword evidence="5" id="KW-1185">Reference proteome</keyword>
<sequence length="711" mass="75629">MAPHSTLLSGLGQGQGQGARHVRVHARGARGSQRHRGYSLAACVGSRSRGLASNSGSLSLSLLRVVTQGALASEASGVASGSARDALNSMDEYAPTLGIEIRSHSVKGALVDPANGEFLKPGVSVPLDYEGMVDDVNHEDTPEEREKFRNNLLAALQKITAQYDNWTGPVGCSITKAVSRRLGVNSPSFDFMDREVGNIIRTILPDCRRVVTVIHTEAAGYTHLLVGGEGAQQTDGGETPPTPSQDGSSNKLTLMCTIGAALGAVLYNDGHRVRNVGLNTNITATYERDLAELQERFPGAWTSQPGQASFVPPVPCDESNQGDGVQVADVRAWAAWVHLIDDYLLRLVDVARPDELILMPTGGAVRDPLLIERLLPALCTGRFGACRPVVRAGARPEGAIVRGAAIAASVEARTLAGLDAVRAAIRASSEGAASKGKSSGQPRALTAEEMVKGAVSSGGDTPAQVIDEPSNDVLELDSLKDLVRLRAAFDSWDINGDGLLSREELTDGLAAIGVTSPPKALLALGSGPSNAISFDTFAQFWDSEITNAPVTLITSEAEFNVLVGWSADQNGVRFEKGEKGEAPSAFDAPGAGADSPFKSKSPITVLKVGMTFCRPCKSFERKYERYATQYLGSGESEGEDEFVPNADSNAFRFVRVNGNENSSTVHLCRDVLKITRTPTFCLFHNGVEVHRHTGIDADKFERMLRAGEVEL</sequence>
<feature type="domain" description="EF-hand" evidence="3">
    <location>
        <begin position="480"/>
        <end position="515"/>
    </location>
</feature>
<gene>
    <name evidence="4" type="ORF">PPROV_000562000</name>
</gene>
<feature type="region of interest" description="Disordered" evidence="2">
    <location>
        <begin position="229"/>
        <end position="250"/>
    </location>
</feature>
<proteinExistence type="predicted"/>
<dbReference type="AlphaFoldDB" id="A0A830HHT3"/>
<dbReference type="CDD" id="cd02947">
    <property type="entry name" value="TRX_family"/>
    <property type="match status" value="1"/>
</dbReference>
<evidence type="ECO:0000259" key="3">
    <source>
        <dbReference type="PROSITE" id="PS50222"/>
    </source>
</evidence>
<dbReference type="InterPro" id="IPR018247">
    <property type="entry name" value="EF_Hand_1_Ca_BS"/>
</dbReference>
<reference evidence="4" key="1">
    <citation type="submission" date="2020-10" db="EMBL/GenBank/DDBJ databases">
        <title>Unveiling of a novel bifunctional photoreceptor, Dualchrome1, isolated from a cosmopolitan green alga.</title>
        <authorList>
            <person name="Suzuki S."/>
            <person name="Kawachi M."/>
        </authorList>
    </citation>
    <scope>NUCLEOTIDE SEQUENCE</scope>
    <source>
        <strain evidence="4">NIES 2893</strain>
    </source>
</reference>
<dbReference type="SUPFAM" id="SSF47473">
    <property type="entry name" value="EF-hand"/>
    <property type="match status" value="1"/>
</dbReference>
<organism evidence="4 5">
    <name type="scientific">Pycnococcus provasolii</name>
    <dbReference type="NCBI Taxonomy" id="41880"/>
    <lineage>
        <taxon>Eukaryota</taxon>
        <taxon>Viridiplantae</taxon>
        <taxon>Chlorophyta</taxon>
        <taxon>Pseudoscourfieldiophyceae</taxon>
        <taxon>Pseudoscourfieldiales</taxon>
        <taxon>Pycnococcaceae</taxon>
        <taxon>Pycnococcus</taxon>
    </lineage>
</organism>
<dbReference type="InterPro" id="IPR011992">
    <property type="entry name" value="EF-hand-dom_pair"/>
</dbReference>
<dbReference type="PROSITE" id="PS50222">
    <property type="entry name" value="EF_HAND_2"/>
    <property type="match status" value="1"/>
</dbReference>
<protein>
    <recommendedName>
        <fullName evidence="3">EF-hand domain-containing protein</fullName>
    </recommendedName>
</protein>
<dbReference type="GO" id="GO:0005509">
    <property type="term" value="F:calcium ion binding"/>
    <property type="evidence" value="ECO:0007669"/>
    <property type="project" value="InterPro"/>
</dbReference>
<evidence type="ECO:0000256" key="2">
    <source>
        <dbReference type="SAM" id="MobiDB-lite"/>
    </source>
</evidence>
<comment type="caution">
    <text evidence="4">The sequence shown here is derived from an EMBL/GenBank/DDBJ whole genome shotgun (WGS) entry which is preliminary data.</text>
</comment>
<dbReference type="InterPro" id="IPR036249">
    <property type="entry name" value="Thioredoxin-like_sf"/>
</dbReference>
<dbReference type="SMART" id="SM00054">
    <property type="entry name" value="EFh"/>
    <property type="match status" value="1"/>
</dbReference>
<accession>A0A830HHT3</accession>
<dbReference type="SUPFAM" id="SSF52833">
    <property type="entry name" value="Thioredoxin-like"/>
    <property type="match status" value="1"/>
</dbReference>
<evidence type="ECO:0000256" key="1">
    <source>
        <dbReference type="ARBA" id="ARBA00022837"/>
    </source>
</evidence>
<dbReference type="Gene3D" id="3.40.30.10">
    <property type="entry name" value="Glutaredoxin"/>
    <property type="match status" value="1"/>
</dbReference>
<dbReference type="Gene3D" id="1.10.238.10">
    <property type="entry name" value="EF-hand"/>
    <property type="match status" value="1"/>
</dbReference>
<dbReference type="EMBL" id="BNJQ01000014">
    <property type="protein sequence ID" value="GHP06876.1"/>
    <property type="molecule type" value="Genomic_DNA"/>
</dbReference>
<name>A0A830HHT3_9CHLO</name>
<dbReference type="InterPro" id="IPR002048">
    <property type="entry name" value="EF_hand_dom"/>
</dbReference>
<dbReference type="OrthoDB" id="10263751at2759"/>
<evidence type="ECO:0000313" key="4">
    <source>
        <dbReference type="EMBL" id="GHP06876.1"/>
    </source>
</evidence>
<dbReference type="Proteomes" id="UP000660262">
    <property type="component" value="Unassembled WGS sequence"/>
</dbReference>
<feature type="region of interest" description="Disordered" evidence="2">
    <location>
        <begin position="1"/>
        <end position="21"/>
    </location>
</feature>